<feature type="transmembrane region" description="Helical" evidence="1">
    <location>
        <begin position="90"/>
        <end position="111"/>
    </location>
</feature>
<feature type="transmembrane region" description="Helical" evidence="1">
    <location>
        <begin position="156"/>
        <end position="178"/>
    </location>
</feature>
<organism evidence="2 3">
    <name type="scientific">Paenibacillus cremeus</name>
    <dbReference type="NCBI Taxonomy" id="2163881"/>
    <lineage>
        <taxon>Bacteria</taxon>
        <taxon>Bacillati</taxon>
        <taxon>Bacillota</taxon>
        <taxon>Bacilli</taxon>
        <taxon>Bacillales</taxon>
        <taxon>Paenibacillaceae</taxon>
        <taxon>Paenibacillus</taxon>
    </lineage>
</organism>
<accession>A0A559K4L8</accession>
<proteinExistence type="predicted"/>
<gene>
    <name evidence="2" type="ORF">FPZ49_26030</name>
</gene>
<dbReference type="Pfam" id="PF16955">
    <property type="entry name" value="OFeT_1"/>
    <property type="match status" value="1"/>
</dbReference>
<evidence type="ECO:0000313" key="3">
    <source>
        <dbReference type="Proteomes" id="UP000317036"/>
    </source>
</evidence>
<sequence>MYKFHLLHYHKCNNGYNVTTITLLGGSKLNFYLILASFLGTAVEFVEALTIVLAVGVVKGWKSSLSGMALAIVCLVALVALFGVPLMSLVHLGTFQLVIGILMTLFGMRWLRKAILRYSGLKALHLENEAFEEELARQRDDGTEGKKMNWFGFMTTFNIVLLEGIEAIFIVLTLGLAADSLVSSILGSVLGLVIVVIAGVMLRKPLAMIPENTMKFVVGLMLSGFGVFWVGEGLGVEWWHEDISILVLIAILFVLSFVCVGILRNLQNRKVNLREGSAQDRIGAHH</sequence>
<dbReference type="AlphaFoldDB" id="A0A559K4L8"/>
<keyword evidence="1" id="KW-0812">Transmembrane</keyword>
<dbReference type="InterPro" id="IPR031594">
    <property type="entry name" value="OFeT_1"/>
</dbReference>
<evidence type="ECO:0000313" key="2">
    <source>
        <dbReference type="EMBL" id="TVY07023.1"/>
    </source>
</evidence>
<feature type="transmembrane region" description="Helical" evidence="1">
    <location>
        <begin position="31"/>
        <end position="58"/>
    </location>
</feature>
<feature type="transmembrane region" description="Helical" evidence="1">
    <location>
        <begin position="214"/>
        <end position="231"/>
    </location>
</feature>
<keyword evidence="1" id="KW-0472">Membrane</keyword>
<feature type="transmembrane region" description="Helical" evidence="1">
    <location>
        <begin position="65"/>
        <end position="84"/>
    </location>
</feature>
<protein>
    <submittedName>
        <fullName evidence="2">Uncharacterized protein</fullName>
    </submittedName>
</protein>
<dbReference type="Proteomes" id="UP000317036">
    <property type="component" value="Unassembled WGS sequence"/>
</dbReference>
<evidence type="ECO:0000256" key="1">
    <source>
        <dbReference type="SAM" id="Phobius"/>
    </source>
</evidence>
<feature type="transmembrane region" description="Helical" evidence="1">
    <location>
        <begin position="243"/>
        <end position="263"/>
    </location>
</feature>
<reference evidence="2 3" key="1">
    <citation type="submission" date="2019-07" db="EMBL/GenBank/DDBJ databases">
        <authorList>
            <person name="Kim J."/>
        </authorList>
    </citation>
    <scope>NUCLEOTIDE SEQUENCE [LARGE SCALE GENOMIC DNA]</scope>
    <source>
        <strain evidence="2 3">JC52</strain>
    </source>
</reference>
<comment type="caution">
    <text evidence="2">The sequence shown here is derived from an EMBL/GenBank/DDBJ whole genome shotgun (WGS) entry which is preliminary data.</text>
</comment>
<feature type="transmembrane region" description="Helical" evidence="1">
    <location>
        <begin position="184"/>
        <end position="202"/>
    </location>
</feature>
<keyword evidence="3" id="KW-1185">Reference proteome</keyword>
<name>A0A559K4L8_9BACL</name>
<keyword evidence="1" id="KW-1133">Transmembrane helix</keyword>
<dbReference type="OrthoDB" id="571245at2"/>
<dbReference type="EMBL" id="VNJI01000044">
    <property type="protein sequence ID" value="TVY07023.1"/>
    <property type="molecule type" value="Genomic_DNA"/>
</dbReference>